<feature type="domain" description="DUF6089" evidence="1">
    <location>
        <begin position="58"/>
        <end position="177"/>
    </location>
</feature>
<gene>
    <name evidence="2" type="ORF">GCM10011506_23870</name>
</gene>
<organism evidence="2 3">
    <name type="scientific">Marivirga lumbricoides</name>
    <dbReference type="NCBI Taxonomy" id="1046115"/>
    <lineage>
        <taxon>Bacteria</taxon>
        <taxon>Pseudomonadati</taxon>
        <taxon>Bacteroidota</taxon>
        <taxon>Cytophagia</taxon>
        <taxon>Cytophagales</taxon>
        <taxon>Marivirgaceae</taxon>
        <taxon>Marivirga</taxon>
    </lineage>
</organism>
<dbReference type="RefSeq" id="WP_188463649.1">
    <property type="nucleotide sequence ID" value="NZ_BAABHU010000007.1"/>
</dbReference>
<dbReference type="Pfam" id="PF19573">
    <property type="entry name" value="DUF6089"/>
    <property type="match status" value="1"/>
</dbReference>
<dbReference type="EMBL" id="BMEC01000007">
    <property type="protein sequence ID" value="GGC37706.1"/>
    <property type="molecule type" value="Genomic_DNA"/>
</dbReference>
<evidence type="ECO:0000313" key="3">
    <source>
        <dbReference type="Proteomes" id="UP000636010"/>
    </source>
</evidence>
<dbReference type="InterPro" id="IPR045743">
    <property type="entry name" value="DUF6089"/>
</dbReference>
<reference evidence="3" key="1">
    <citation type="journal article" date="2019" name="Int. J. Syst. Evol. Microbiol.">
        <title>The Global Catalogue of Microorganisms (GCM) 10K type strain sequencing project: providing services to taxonomists for standard genome sequencing and annotation.</title>
        <authorList>
            <consortium name="The Broad Institute Genomics Platform"/>
            <consortium name="The Broad Institute Genome Sequencing Center for Infectious Disease"/>
            <person name="Wu L."/>
            <person name="Ma J."/>
        </authorList>
    </citation>
    <scope>NUCLEOTIDE SEQUENCE [LARGE SCALE GENOMIC DNA]</scope>
    <source>
        <strain evidence="3">CGMCC 1.10832</strain>
    </source>
</reference>
<proteinExistence type="predicted"/>
<protein>
    <recommendedName>
        <fullName evidence="1">DUF6089 domain-containing protein</fullName>
    </recommendedName>
</protein>
<comment type="caution">
    <text evidence="2">The sequence shown here is derived from an EMBL/GenBank/DDBJ whole genome shotgun (WGS) entry which is preliminary data.</text>
</comment>
<keyword evidence="3" id="KW-1185">Reference proteome</keyword>
<evidence type="ECO:0000313" key="2">
    <source>
        <dbReference type="EMBL" id="GGC37706.1"/>
    </source>
</evidence>
<accession>A0ABQ1MAP1</accession>
<sequence length="391" mass="44015">MRKFYLLVVFLLAVLTILPDNVEAQRRRRGGSKKIGSFAGTKRLVNPAISYYGFGGGVNALNYFGDIAPTSGILSTDISFTRPGVNLFVKQKFGDRYHWRANFMWGRLQASDTEVVGTDNFTTENANRYLRNLNFRNDIFELSATTQIDLFSHSGRYTSRAPMNLYAFGGIGILYHNPKAQVPEFYYGGEHMDAPGEKVALENAGQWVSLRELGTEGQNFDKAQYKELYGKDLPKPYSRIQIVIPVGLGARYKLSSNFDIALEISYRHTFTDYLDDVGGEYVDLGGFVDSEGNPDYTAMAMSDMSNQFTQEEFNRIQEFTYSDNITNNTSLLDPDLTWRRAAGYGNAAGFGNNDTRSNIRGNNSDNDIFIVTNIQLTYILGRSFVRGAKFR</sequence>
<name>A0ABQ1MAP1_9BACT</name>
<evidence type="ECO:0000259" key="1">
    <source>
        <dbReference type="Pfam" id="PF19573"/>
    </source>
</evidence>
<dbReference type="Proteomes" id="UP000636010">
    <property type="component" value="Unassembled WGS sequence"/>
</dbReference>